<feature type="chain" id="PRO_5040826663" evidence="2">
    <location>
        <begin position="26"/>
        <end position="164"/>
    </location>
</feature>
<evidence type="ECO:0000313" key="3">
    <source>
        <dbReference type="EMBL" id="MCR6488481.1"/>
    </source>
</evidence>
<name>A0A9X2NJ84_9PSEU</name>
<dbReference type="RefSeq" id="WP_257925046.1">
    <property type="nucleotide sequence ID" value="NZ_JAMXQV010000025.1"/>
</dbReference>
<keyword evidence="2" id="KW-0732">Signal</keyword>
<sequence length="164" mass="16291">MIRKALAGLLAAGAATLTLGAPAFADEVTWGMSTEVAPGGQIYAQVLSGVGNGCTPAGPVTSKGFAAPLNWTEGGNWGKHAGYTTAIGTPGKYTASFPCTDGREATQAFTILGTPPPKTSTKPPTTTAKPKPKPTATSKPAKAAKPQVAVKPAGAPQTGDGSLS</sequence>
<comment type="caution">
    <text evidence="3">The sequence shown here is derived from an EMBL/GenBank/DDBJ whole genome shotgun (WGS) entry which is preliminary data.</text>
</comment>
<accession>A0A9X2NJ84</accession>
<evidence type="ECO:0000313" key="4">
    <source>
        <dbReference type="Proteomes" id="UP001144096"/>
    </source>
</evidence>
<feature type="compositionally biased region" description="Low complexity" evidence="1">
    <location>
        <begin position="119"/>
        <end position="157"/>
    </location>
</feature>
<dbReference type="EMBL" id="JAMXQV010000025">
    <property type="protein sequence ID" value="MCR6488481.1"/>
    <property type="molecule type" value="Genomic_DNA"/>
</dbReference>
<feature type="signal peptide" evidence="2">
    <location>
        <begin position="1"/>
        <end position="25"/>
    </location>
</feature>
<protein>
    <submittedName>
        <fullName evidence="3">Uncharacterized protein</fullName>
    </submittedName>
</protein>
<reference evidence="3" key="1">
    <citation type="submission" date="2022-06" db="EMBL/GenBank/DDBJ databases">
        <title>Amycolatopsis iheyaensis sp. nov., a new species of the genus Amycolatopsis isolated from soil in Iheya island, Japan.</title>
        <authorList>
            <person name="Ngamcharungchit C."/>
            <person name="Kanto H."/>
            <person name="Take A."/>
            <person name="Intra B."/>
            <person name="Matsumoto A."/>
            <person name="Panbangred W."/>
            <person name="Inahashi Y."/>
        </authorList>
    </citation>
    <scope>NUCLEOTIDE SEQUENCE</scope>
    <source>
        <strain evidence="3">OK19-0408</strain>
    </source>
</reference>
<evidence type="ECO:0000256" key="1">
    <source>
        <dbReference type="SAM" id="MobiDB-lite"/>
    </source>
</evidence>
<dbReference type="AlphaFoldDB" id="A0A9X2NJ84"/>
<dbReference type="Proteomes" id="UP001144096">
    <property type="component" value="Unassembled WGS sequence"/>
</dbReference>
<feature type="region of interest" description="Disordered" evidence="1">
    <location>
        <begin position="104"/>
        <end position="164"/>
    </location>
</feature>
<keyword evidence="4" id="KW-1185">Reference proteome</keyword>
<proteinExistence type="predicted"/>
<gene>
    <name evidence="3" type="ORF">M8542_37200</name>
</gene>
<evidence type="ECO:0000256" key="2">
    <source>
        <dbReference type="SAM" id="SignalP"/>
    </source>
</evidence>
<organism evidence="3 4">
    <name type="scientific">Amycolatopsis iheyensis</name>
    <dbReference type="NCBI Taxonomy" id="2945988"/>
    <lineage>
        <taxon>Bacteria</taxon>
        <taxon>Bacillati</taxon>
        <taxon>Actinomycetota</taxon>
        <taxon>Actinomycetes</taxon>
        <taxon>Pseudonocardiales</taxon>
        <taxon>Pseudonocardiaceae</taxon>
        <taxon>Amycolatopsis</taxon>
    </lineage>
</organism>